<dbReference type="InParanoid" id="A0A1Y2DUB6"/>
<dbReference type="GO" id="GO:0016787">
    <property type="term" value="F:hydrolase activity"/>
    <property type="evidence" value="ECO:0007669"/>
    <property type="project" value="UniProtKB-KW"/>
</dbReference>
<evidence type="ECO:0000256" key="2">
    <source>
        <dbReference type="PROSITE-ProRule" id="PRU00808"/>
    </source>
</evidence>
<protein>
    <submittedName>
        <fullName evidence="5">Nucleophile aminohydrolase</fullName>
    </submittedName>
</protein>
<reference evidence="5 6" key="1">
    <citation type="submission" date="2016-07" db="EMBL/GenBank/DDBJ databases">
        <title>Pervasive Adenine N6-methylation of Active Genes in Fungi.</title>
        <authorList>
            <consortium name="DOE Joint Genome Institute"/>
            <person name="Mondo S.J."/>
            <person name="Dannebaum R.O."/>
            <person name="Kuo R.C."/>
            <person name="Labutti K."/>
            <person name="Haridas S."/>
            <person name="Kuo A."/>
            <person name="Salamov A."/>
            <person name="Ahrendt S.R."/>
            <person name="Lipzen A."/>
            <person name="Sullivan W."/>
            <person name="Andreopoulos W.B."/>
            <person name="Clum A."/>
            <person name="Lindquist E."/>
            <person name="Daum C."/>
            <person name="Ramamoorthy G.K."/>
            <person name="Gryganskyi A."/>
            <person name="Culley D."/>
            <person name="Magnuson J.K."/>
            <person name="James T.Y."/>
            <person name="O'Malley M.A."/>
            <person name="Stajich J.E."/>
            <person name="Spatafora J.W."/>
            <person name="Visel A."/>
            <person name="Grigoriev I.V."/>
        </authorList>
    </citation>
    <scope>NUCLEOTIDE SEQUENCE [LARGE SCALE GENOMIC DNA]</scope>
    <source>
        <strain evidence="5 6">62-1032</strain>
    </source>
</reference>
<feature type="compositionally biased region" description="Basic and acidic residues" evidence="3">
    <location>
        <begin position="85"/>
        <end position="99"/>
    </location>
</feature>
<feature type="region of interest" description="Disordered" evidence="3">
    <location>
        <begin position="59"/>
        <end position="103"/>
    </location>
</feature>
<gene>
    <name evidence="5" type="ORF">BCR35DRAFT_355090</name>
</gene>
<comment type="similarity">
    <text evidence="2">Belongs to the peptidase T1A family.</text>
</comment>
<evidence type="ECO:0000313" key="6">
    <source>
        <dbReference type="Proteomes" id="UP000193467"/>
    </source>
</evidence>
<dbReference type="Pfam" id="PF00227">
    <property type="entry name" value="Proteasome"/>
    <property type="match status" value="1"/>
</dbReference>
<accession>A0A1Y2DUB6</accession>
<dbReference type="Proteomes" id="UP000193467">
    <property type="component" value="Unassembled WGS sequence"/>
</dbReference>
<dbReference type="OrthoDB" id="431557at2759"/>
<feature type="domain" description="Proteasome alpha-type subunits" evidence="4">
    <location>
        <begin position="5"/>
        <end position="27"/>
    </location>
</feature>
<dbReference type="AlphaFoldDB" id="A0A1Y2DUB6"/>
<evidence type="ECO:0000313" key="5">
    <source>
        <dbReference type="EMBL" id="ORY62863.1"/>
    </source>
</evidence>
<proteinExistence type="inferred from homology"/>
<dbReference type="PANTHER" id="PTHR11599">
    <property type="entry name" value="PROTEASOME SUBUNIT ALPHA/BETA"/>
    <property type="match status" value="1"/>
</dbReference>
<dbReference type="SUPFAM" id="SSF56235">
    <property type="entry name" value="N-terminal nucleophile aminohydrolases (Ntn hydrolases)"/>
    <property type="match status" value="2"/>
</dbReference>
<keyword evidence="5" id="KW-0378">Hydrolase</keyword>
<keyword evidence="6" id="KW-1185">Reference proteome</keyword>
<dbReference type="InterPro" id="IPR000426">
    <property type="entry name" value="Proteasome_asu_N"/>
</dbReference>
<dbReference type="InterPro" id="IPR023332">
    <property type="entry name" value="Proteasome_alpha-type"/>
</dbReference>
<sequence length="316" mass="33652">MSRRYDSRTTIFSPEGRLYQVEYALESISHAGTVVGILAPGPSATPFVSAPEVSDAMAVDSEGAAASSSTPAAGSSTPAQSAAAKKKEEEAKAEREKKYPGPQRAGIVLAAEKKVTSKLLEKEKGSSEKLFLVNGNVISGVAGYNADANSLVSYARNAAQSHLSTYNEDMPVEQLVQKVCDLKQGYTQFGGLRPFGVSFLFAGHDPHHAFQLYASDPSGNYSGWKATCIGANNSTAQSLLRQDYRDDIGLDESLGLALKVLSKTMDSTTLDSEKLELSTLTIDEAGRPVAHIFKPAEIDALLEKEGLKKAPEETSA</sequence>
<keyword evidence="1 2" id="KW-0647">Proteasome</keyword>
<evidence type="ECO:0000259" key="4">
    <source>
        <dbReference type="PROSITE" id="PS00388"/>
    </source>
</evidence>
<dbReference type="InterPro" id="IPR029055">
    <property type="entry name" value="Ntn_hydrolases_N"/>
</dbReference>
<dbReference type="Pfam" id="PF10584">
    <property type="entry name" value="Proteasome_A_N"/>
    <property type="match status" value="1"/>
</dbReference>
<comment type="caution">
    <text evidence="5">The sequence shown here is derived from an EMBL/GenBank/DDBJ whole genome shotgun (WGS) entry which is preliminary data.</text>
</comment>
<dbReference type="InterPro" id="IPR050115">
    <property type="entry name" value="Proteasome_alpha"/>
</dbReference>
<feature type="compositionally biased region" description="Low complexity" evidence="3">
    <location>
        <begin position="63"/>
        <end position="83"/>
    </location>
</feature>
<dbReference type="PROSITE" id="PS51475">
    <property type="entry name" value="PROTEASOME_ALPHA_2"/>
    <property type="match status" value="1"/>
</dbReference>
<dbReference type="PROSITE" id="PS00388">
    <property type="entry name" value="PROTEASOME_ALPHA_1"/>
    <property type="match status" value="1"/>
</dbReference>
<evidence type="ECO:0000256" key="3">
    <source>
        <dbReference type="SAM" id="MobiDB-lite"/>
    </source>
</evidence>
<dbReference type="EMBL" id="MCGR01000069">
    <property type="protein sequence ID" value="ORY62863.1"/>
    <property type="molecule type" value="Genomic_DNA"/>
</dbReference>
<name>A0A1Y2DUB6_9BASI</name>
<dbReference type="InterPro" id="IPR001353">
    <property type="entry name" value="Proteasome_sua/b"/>
</dbReference>
<dbReference type="GO" id="GO:0019773">
    <property type="term" value="C:proteasome core complex, alpha-subunit complex"/>
    <property type="evidence" value="ECO:0007669"/>
    <property type="project" value="UniProtKB-UniRule"/>
</dbReference>
<dbReference type="Gene3D" id="3.60.20.10">
    <property type="entry name" value="Glutamine Phosphoribosylpyrophosphate, subunit 1, domain 1"/>
    <property type="match status" value="1"/>
</dbReference>
<dbReference type="STRING" id="106004.A0A1Y2DUB6"/>
<dbReference type="SMART" id="SM00948">
    <property type="entry name" value="Proteasome_A_N"/>
    <property type="match status" value="1"/>
</dbReference>
<dbReference type="GO" id="GO:0006511">
    <property type="term" value="P:ubiquitin-dependent protein catabolic process"/>
    <property type="evidence" value="ECO:0007669"/>
    <property type="project" value="InterPro"/>
</dbReference>
<evidence type="ECO:0000256" key="1">
    <source>
        <dbReference type="ARBA" id="ARBA00022942"/>
    </source>
</evidence>
<dbReference type="FunCoup" id="A0A1Y2DUB6">
    <property type="interactions" value="473"/>
</dbReference>
<organism evidence="5 6">
    <name type="scientific">Leucosporidium creatinivorum</name>
    <dbReference type="NCBI Taxonomy" id="106004"/>
    <lineage>
        <taxon>Eukaryota</taxon>
        <taxon>Fungi</taxon>
        <taxon>Dikarya</taxon>
        <taxon>Basidiomycota</taxon>
        <taxon>Pucciniomycotina</taxon>
        <taxon>Microbotryomycetes</taxon>
        <taxon>Leucosporidiales</taxon>
        <taxon>Leucosporidium</taxon>
    </lineage>
</organism>